<dbReference type="Pfam" id="PF01095">
    <property type="entry name" value="Pectinesterase"/>
    <property type="match status" value="1"/>
</dbReference>
<feature type="active site" evidence="6">
    <location>
        <position position="507"/>
    </location>
</feature>
<evidence type="ECO:0000256" key="1">
    <source>
        <dbReference type="ARBA" id="ARBA00005184"/>
    </source>
</evidence>
<evidence type="ECO:0000313" key="10">
    <source>
        <dbReference type="EMBL" id="ERM96029.1"/>
    </source>
</evidence>
<dbReference type="eggNOG" id="ENOG502QRAG">
    <property type="taxonomic scope" value="Eukaryota"/>
</dbReference>
<keyword evidence="5 7" id="KW-0063">Aspartyl esterase</keyword>
<keyword evidence="8" id="KW-1133">Transmembrane helix</keyword>
<dbReference type="InterPro" id="IPR033131">
    <property type="entry name" value="Pectinesterase_Asp_AS"/>
</dbReference>
<dbReference type="Gramene" id="ERM96029">
    <property type="protein sequence ID" value="ERM96029"/>
    <property type="gene ID" value="AMTR_s00129p00074780"/>
</dbReference>
<feature type="domain" description="Pectinesterase inhibitor" evidence="9">
    <location>
        <begin position="63"/>
        <end position="210"/>
    </location>
</feature>
<keyword evidence="8" id="KW-0472">Membrane</keyword>
<keyword evidence="11" id="KW-1185">Reference proteome</keyword>
<dbReference type="Gene3D" id="2.160.20.10">
    <property type="entry name" value="Single-stranded right-handed beta-helix, Pectin lyase-like"/>
    <property type="match status" value="1"/>
</dbReference>
<dbReference type="OMA" id="QASMNHA"/>
<dbReference type="SMART" id="SM00856">
    <property type="entry name" value="PMEI"/>
    <property type="match status" value="1"/>
</dbReference>
<organism evidence="10 11">
    <name type="scientific">Amborella trichopoda</name>
    <dbReference type="NCBI Taxonomy" id="13333"/>
    <lineage>
        <taxon>Eukaryota</taxon>
        <taxon>Viridiplantae</taxon>
        <taxon>Streptophyta</taxon>
        <taxon>Embryophyta</taxon>
        <taxon>Tracheophyta</taxon>
        <taxon>Spermatophyta</taxon>
        <taxon>Magnoliopsida</taxon>
        <taxon>Amborellales</taxon>
        <taxon>Amborellaceae</taxon>
        <taxon>Amborella</taxon>
    </lineage>
</organism>
<dbReference type="UniPathway" id="UPA00545">
    <property type="reaction ID" value="UER00823"/>
</dbReference>
<proteinExistence type="inferred from homology"/>
<dbReference type="AlphaFoldDB" id="W1NLA3"/>
<dbReference type="InterPro" id="IPR011050">
    <property type="entry name" value="Pectin_lyase_fold/virulence"/>
</dbReference>
<evidence type="ECO:0000259" key="9">
    <source>
        <dbReference type="SMART" id="SM00856"/>
    </source>
</evidence>
<evidence type="ECO:0000313" key="11">
    <source>
        <dbReference type="Proteomes" id="UP000017836"/>
    </source>
</evidence>
<gene>
    <name evidence="10" type="ORF">AMTR_s00129p00074780</name>
</gene>
<dbReference type="CDD" id="cd15798">
    <property type="entry name" value="PMEI-like_3"/>
    <property type="match status" value="1"/>
</dbReference>
<evidence type="ECO:0000256" key="3">
    <source>
        <dbReference type="ARBA" id="ARBA00007786"/>
    </source>
</evidence>
<name>W1NLA3_AMBTC</name>
<evidence type="ECO:0000256" key="4">
    <source>
        <dbReference type="ARBA" id="ARBA00022801"/>
    </source>
</evidence>
<dbReference type="FunFam" id="2.160.20.10:FF:000001">
    <property type="entry name" value="Pectinesterase"/>
    <property type="match status" value="1"/>
</dbReference>
<dbReference type="Pfam" id="PF04043">
    <property type="entry name" value="PMEI"/>
    <property type="match status" value="1"/>
</dbReference>
<evidence type="ECO:0000256" key="8">
    <source>
        <dbReference type="SAM" id="Phobius"/>
    </source>
</evidence>
<dbReference type="NCBIfam" id="TIGR01614">
    <property type="entry name" value="PME_inhib"/>
    <property type="match status" value="1"/>
</dbReference>
<dbReference type="PROSITE" id="PS00503">
    <property type="entry name" value="PECTINESTERASE_2"/>
    <property type="match status" value="1"/>
</dbReference>
<dbReference type="InterPro" id="IPR000070">
    <property type="entry name" value="Pectinesterase_cat"/>
</dbReference>
<keyword evidence="8" id="KW-0812">Transmembrane</keyword>
<comment type="pathway">
    <text evidence="1 7">Glycan metabolism; pectin degradation; 2-dehydro-3-deoxy-D-gluconate from pectin: step 1/5.</text>
</comment>
<accession>W1NLA3</accession>
<dbReference type="GO" id="GO:0045490">
    <property type="term" value="P:pectin catabolic process"/>
    <property type="evidence" value="ECO:0007669"/>
    <property type="project" value="UniProtKB-UniRule"/>
</dbReference>
<evidence type="ECO:0000256" key="2">
    <source>
        <dbReference type="ARBA" id="ARBA00006027"/>
    </source>
</evidence>
<feature type="transmembrane region" description="Helical" evidence="8">
    <location>
        <begin position="24"/>
        <end position="46"/>
    </location>
</feature>
<keyword evidence="4 7" id="KW-0378">Hydrolase</keyword>
<evidence type="ECO:0000256" key="7">
    <source>
        <dbReference type="RuleBase" id="RU000589"/>
    </source>
</evidence>
<protein>
    <recommendedName>
        <fullName evidence="7">Pectinesterase</fullName>
        <ecNumber evidence="7">3.1.1.11</ecNumber>
    </recommendedName>
</protein>
<dbReference type="Gene3D" id="1.20.140.40">
    <property type="entry name" value="Invertase/pectin methylesterase inhibitor family protein"/>
    <property type="match status" value="1"/>
</dbReference>
<dbReference type="GO" id="GO:0030599">
    <property type="term" value="F:pectinesterase activity"/>
    <property type="evidence" value="ECO:0000318"/>
    <property type="project" value="GO_Central"/>
</dbReference>
<dbReference type="EMBL" id="KI397331">
    <property type="protein sequence ID" value="ERM96029.1"/>
    <property type="molecule type" value="Genomic_DNA"/>
</dbReference>
<dbReference type="InterPro" id="IPR012334">
    <property type="entry name" value="Pectin_lyas_fold"/>
</dbReference>
<sequence>MSLEGLWLYKLLRFSPTSHEKKPAFHYSMMFLLILLIMTASIVATVKLSSPKNQHPIPHINAVSKARISACKTTLYPIACESSMASFAQHTSNPVRLFEHSVRYAMDRAVSARDLALNLTNTGMVHGKFTYSGMNDCLELLEDSIGQLFDSLDERKRPSPDDIHTWLSSALTNQATCLEGLEKLKIKALKDLMDARALGLMQDISNTLALYKYSWRKFTPPKTRRLLSITDNNGDDDDNVYNGFFSKWAFKLFSSSDLRDRILISNNSKGHDSNSIKNIGDDNKPHNMGGEFRKLVSFTSSSSNLPSNNISTNIVGASTHKKETNENVYEAQSKGGFPEWVSVAERRLLEASREEIKPQAVVALDGSGTHMSLAQALKAVPGGSGRQVIYMKTGVYKETIKIPRSHSNVMLVGDGKGKTIITSNHNAEDGWTTFQSATFAATGPGFMARDITFENTAGPAKHQGVALRLGSDRSVIYRCSIVGYQDTLYAHSNRQFYRETDIYGTVDFIFGNAAAVFQSCNLYARKPMSDQRITYTAQGRKDPNQNTGFSIHNCKITAASDLVPVKSSIPTYLGRPWQEFSRTVIMQSFLDDLIRPAGWLEWSGNFALKSLYYGEYMNKGPGAGLSDRVRWPGYKGELTVDDATKFTVAQFISGNSWLPATGVSFDSGLIA</sequence>
<dbReference type="PANTHER" id="PTHR31707">
    <property type="entry name" value="PECTINESTERASE"/>
    <property type="match status" value="1"/>
</dbReference>
<comment type="catalytic activity">
    <reaction evidence="7">
        <text>[(1-&gt;4)-alpha-D-galacturonosyl methyl ester](n) + n H2O = [(1-&gt;4)-alpha-D-galacturonosyl](n) + n methanol + n H(+)</text>
        <dbReference type="Rhea" id="RHEA:22380"/>
        <dbReference type="Rhea" id="RHEA-COMP:14570"/>
        <dbReference type="Rhea" id="RHEA-COMP:14573"/>
        <dbReference type="ChEBI" id="CHEBI:15377"/>
        <dbReference type="ChEBI" id="CHEBI:15378"/>
        <dbReference type="ChEBI" id="CHEBI:17790"/>
        <dbReference type="ChEBI" id="CHEBI:140522"/>
        <dbReference type="ChEBI" id="CHEBI:140523"/>
        <dbReference type="EC" id="3.1.1.11"/>
    </reaction>
</comment>
<evidence type="ECO:0000256" key="6">
    <source>
        <dbReference type="PROSITE-ProRule" id="PRU10040"/>
    </source>
</evidence>
<dbReference type="InterPro" id="IPR035513">
    <property type="entry name" value="Invertase/methylesterase_inhib"/>
</dbReference>
<comment type="similarity">
    <text evidence="2">In the N-terminal section; belongs to the PMEI family.</text>
</comment>
<reference evidence="11" key="1">
    <citation type="journal article" date="2013" name="Science">
        <title>The Amborella genome and the evolution of flowering plants.</title>
        <authorList>
            <consortium name="Amborella Genome Project"/>
        </authorList>
    </citation>
    <scope>NUCLEOTIDE SEQUENCE [LARGE SCALE GENOMIC DNA]</scope>
</reference>
<dbReference type="SUPFAM" id="SSF101148">
    <property type="entry name" value="Plant invertase/pectin methylesterase inhibitor"/>
    <property type="match status" value="1"/>
</dbReference>
<dbReference type="STRING" id="13333.W1NLA3"/>
<dbReference type="GO" id="GO:0042545">
    <property type="term" value="P:cell wall modification"/>
    <property type="evidence" value="ECO:0007669"/>
    <property type="project" value="UniProtKB-UniRule"/>
</dbReference>
<dbReference type="GO" id="GO:0046910">
    <property type="term" value="F:pectinesterase inhibitor activity"/>
    <property type="evidence" value="ECO:0000318"/>
    <property type="project" value="GO_Central"/>
</dbReference>
<dbReference type="SUPFAM" id="SSF51126">
    <property type="entry name" value="Pectin lyase-like"/>
    <property type="match status" value="1"/>
</dbReference>
<dbReference type="HOGENOM" id="CLU_012243_9_1_1"/>
<comment type="similarity">
    <text evidence="3">In the C-terminal section; belongs to the pectinesterase family.</text>
</comment>
<evidence type="ECO:0000256" key="5">
    <source>
        <dbReference type="ARBA" id="ARBA00023085"/>
    </source>
</evidence>
<dbReference type="EC" id="3.1.1.11" evidence="7"/>
<dbReference type="OrthoDB" id="2019149at2759"/>
<dbReference type="InterPro" id="IPR006501">
    <property type="entry name" value="Pectinesterase_inhib_dom"/>
</dbReference>
<dbReference type="Proteomes" id="UP000017836">
    <property type="component" value="Unassembled WGS sequence"/>
</dbReference>